<evidence type="ECO:0000256" key="1">
    <source>
        <dbReference type="SAM" id="MobiDB-lite"/>
    </source>
</evidence>
<proteinExistence type="predicted"/>
<dbReference type="Proteomes" id="UP001159363">
    <property type="component" value="Chromosome 2"/>
</dbReference>
<accession>A0ABQ9I5H9</accession>
<evidence type="ECO:0000313" key="2">
    <source>
        <dbReference type="EMBL" id="KAJ8891902.1"/>
    </source>
</evidence>
<evidence type="ECO:0000313" key="3">
    <source>
        <dbReference type="Proteomes" id="UP001159363"/>
    </source>
</evidence>
<organism evidence="2 3">
    <name type="scientific">Dryococelus australis</name>
    <dbReference type="NCBI Taxonomy" id="614101"/>
    <lineage>
        <taxon>Eukaryota</taxon>
        <taxon>Metazoa</taxon>
        <taxon>Ecdysozoa</taxon>
        <taxon>Arthropoda</taxon>
        <taxon>Hexapoda</taxon>
        <taxon>Insecta</taxon>
        <taxon>Pterygota</taxon>
        <taxon>Neoptera</taxon>
        <taxon>Polyneoptera</taxon>
        <taxon>Phasmatodea</taxon>
        <taxon>Verophasmatodea</taxon>
        <taxon>Anareolatae</taxon>
        <taxon>Phasmatidae</taxon>
        <taxon>Eurycanthinae</taxon>
        <taxon>Dryococelus</taxon>
    </lineage>
</organism>
<protein>
    <submittedName>
        <fullName evidence="2">Uncharacterized protein</fullName>
    </submittedName>
</protein>
<sequence length="510" mass="57218">MNILQAETRQHSGEFRCRHPRPYDPCHFVRLYMSLDQYCGLLCGKPTAGQPPGRSRAPALCGLGSESAHFIVNSRTAVQTFASEPSRGIKLRIFFAVAGVASFILSSRCNWDVGRRRERGAGGESREETRASKKRLGRLEGWRGESHVLLSLRPSWPPVRRPAQLGCPRTLTRAFGSHAHLHLIASVFTLRLFLPCTARKVKRFGGLESRAGMKGRGKRETPPPPRENPPTNGIVRHDSHVQKSEVTWPGIEPASPWWEASRLTAQPPWPRKSLSIFPSADPPVVQSVWGARGSGFESQIPTKRPIPQKNLMMWHRIHEYRDEMAWRFFQSRRTRPLIGCARLWERCSFSFTLVLVTMLYNYNHYSSAETSQVCSTNSFPCAGAVVYAWLEQHLPTKVLRVPLPANYGSFILCGKCGGRLRNFSAFPTQEGKRFRHAFPVKVYTIVYTGSDWVNVGDNIVLMHRTLRASLTTQEASPGKAEMRPTIVIKTILADNGDGVATTESTGIYPS</sequence>
<name>A0ABQ9I5H9_9NEOP</name>
<feature type="region of interest" description="Disordered" evidence="1">
    <location>
        <begin position="208"/>
        <end position="236"/>
    </location>
</feature>
<dbReference type="EMBL" id="JARBHB010000002">
    <property type="protein sequence ID" value="KAJ8891902.1"/>
    <property type="molecule type" value="Genomic_DNA"/>
</dbReference>
<keyword evidence="3" id="KW-1185">Reference proteome</keyword>
<gene>
    <name evidence="2" type="ORF">PR048_004458</name>
</gene>
<reference evidence="2 3" key="1">
    <citation type="submission" date="2023-02" db="EMBL/GenBank/DDBJ databases">
        <title>LHISI_Scaffold_Assembly.</title>
        <authorList>
            <person name="Stuart O.P."/>
            <person name="Cleave R."/>
            <person name="Magrath M.J.L."/>
            <person name="Mikheyev A.S."/>
        </authorList>
    </citation>
    <scope>NUCLEOTIDE SEQUENCE [LARGE SCALE GENOMIC DNA]</scope>
    <source>
        <strain evidence="2">Daus_M_001</strain>
        <tissue evidence="2">Leg muscle</tissue>
    </source>
</reference>
<comment type="caution">
    <text evidence="2">The sequence shown here is derived from an EMBL/GenBank/DDBJ whole genome shotgun (WGS) entry which is preliminary data.</text>
</comment>